<dbReference type="InterPro" id="IPR016024">
    <property type="entry name" value="ARM-type_fold"/>
</dbReference>
<proteinExistence type="predicted"/>
<evidence type="ECO:0000313" key="1">
    <source>
        <dbReference type="EMBL" id="MBO1306181.1"/>
    </source>
</evidence>
<sequence length="233" mass="26513">MKSSDTQLKARGFLDQEDLISFQSCSFEQLLELLDAKDPVARSGAARLLPLTNETTKKLLQTVQQEKKLYCRLEMMRKLESGDCETARMMLPYLGKIGRNQHTIPLTKPSGKKSFPLPRDLIARSLGNMSPEILPILFEQLDVLPEAELSELIDAIGQLLFYHPEAVQEEHFEQLEQVWEQTESPLIQWKLVVCFSALPQSRNLLETIAASMPALTAEAQRSLTILSQRRIYK</sequence>
<dbReference type="Proteomes" id="UP000664601">
    <property type="component" value="Unassembled WGS sequence"/>
</dbReference>
<keyword evidence="2" id="KW-1185">Reference proteome</keyword>
<organism evidence="1 2">
    <name type="scientific">Candidatus Enterococcus moelleringii</name>
    <dbReference type="NCBI Taxonomy" id="2815325"/>
    <lineage>
        <taxon>Bacteria</taxon>
        <taxon>Bacillati</taxon>
        <taxon>Bacillota</taxon>
        <taxon>Bacilli</taxon>
        <taxon>Lactobacillales</taxon>
        <taxon>Enterococcaceae</taxon>
        <taxon>Enterococcus</taxon>
    </lineage>
</organism>
<dbReference type="RefSeq" id="WP_207673112.1">
    <property type="nucleotide sequence ID" value="NZ_JAFREM010000013.1"/>
</dbReference>
<protein>
    <submittedName>
        <fullName evidence="1">Uncharacterized protein</fullName>
    </submittedName>
</protein>
<comment type="caution">
    <text evidence="1">The sequence shown here is derived from an EMBL/GenBank/DDBJ whole genome shotgun (WGS) entry which is preliminary data.</text>
</comment>
<dbReference type="SUPFAM" id="SSF48371">
    <property type="entry name" value="ARM repeat"/>
    <property type="match status" value="1"/>
</dbReference>
<dbReference type="EMBL" id="JAFREM010000013">
    <property type="protein sequence ID" value="MBO1306181.1"/>
    <property type="molecule type" value="Genomic_DNA"/>
</dbReference>
<gene>
    <name evidence="1" type="ORF">JZO70_08415</name>
</gene>
<reference evidence="1 2" key="1">
    <citation type="submission" date="2021-03" db="EMBL/GenBank/DDBJ databases">
        <title>Enterococcal diversity collection.</title>
        <authorList>
            <person name="Gilmore M.S."/>
            <person name="Schwartzman J."/>
            <person name="Van Tyne D."/>
            <person name="Martin M."/>
            <person name="Earl A.M."/>
            <person name="Manson A.L."/>
            <person name="Straub T."/>
            <person name="Salamzade R."/>
            <person name="Saavedra J."/>
            <person name="Lebreton F."/>
            <person name="Prichula J."/>
            <person name="Schaufler K."/>
            <person name="Gaca A."/>
            <person name="Sgardioli B."/>
            <person name="Wagenaar J."/>
            <person name="Strong T."/>
        </authorList>
    </citation>
    <scope>NUCLEOTIDE SEQUENCE [LARGE SCALE GENOMIC DNA]</scope>
    <source>
        <strain evidence="1 2">669A</strain>
    </source>
</reference>
<evidence type="ECO:0000313" key="2">
    <source>
        <dbReference type="Proteomes" id="UP000664601"/>
    </source>
</evidence>
<name>A0ABS3LBR2_9ENTE</name>
<accession>A0ABS3LBR2</accession>